<name>A0A317E186_9PROT</name>
<keyword evidence="3" id="KW-0858">Xylan degradation</keyword>
<protein>
    <recommendedName>
        <fullName evidence="11">Polyhydroxybutyrate depolymerase</fullName>
    </recommendedName>
</protein>
<evidence type="ECO:0000256" key="7">
    <source>
        <dbReference type="ARBA" id="ARBA00023326"/>
    </source>
</evidence>
<proteinExistence type="predicted"/>
<keyword evidence="6" id="KW-0119">Carbohydrate metabolism</keyword>
<evidence type="ECO:0000256" key="1">
    <source>
        <dbReference type="ARBA" id="ARBA00004613"/>
    </source>
</evidence>
<sequence>MRIASLVLFLIGLALPARAGDFPDKGDPAEATRRTLATADGPRDYLVQPLPGRGPRPVVILLHGGTQEARQIWKQTSLATIARREGFILVAPNGLDRHWNDGRGATIAAGPPSTADDIGFLLAVIDDVARRDGGDPRTVFMAGVSNGGFMAMAFACSGRFQLKAGANLISNLPAAAVGACKAAPTPWLSLNGTSDSVIPFAGQPAGTVRRGEEQPALLSADETFLFFAARAGCARETLRDRLPDLDPGDGSWVERKTHPCPGARSAVQYIVHNGGHVTPGLALGPVLGRMLGGVNMDVDTGSLLWSFFGDQRR</sequence>
<dbReference type="Gene3D" id="3.40.50.1820">
    <property type="entry name" value="alpha/beta hydrolase"/>
    <property type="match status" value="1"/>
</dbReference>
<feature type="signal peptide" evidence="8">
    <location>
        <begin position="1"/>
        <end position="19"/>
    </location>
</feature>
<dbReference type="SUPFAM" id="SSF53474">
    <property type="entry name" value="alpha/beta-Hydrolases"/>
    <property type="match status" value="1"/>
</dbReference>
<dbReference type="PANTHER" id="PTHR38050">
    <property type="match status" value="1"/>
</dbReference>
<evidence type="ECO:0000256" key="2">
    <source>
        <dbReference type="ARBA" id="ARBA00022525"/>
    </source>
</evidence>
<keyword evidence="5" id="KW-0378">Hydrolase</keyword>
<evidence type="ECO:0000313" key="10">
    <source>
        <dbReference type="Proteomes" id="UP000246077"/>
    </source>
</evidence>
<comment type="subcellular location">
    <subcellularLocation>
        <location evidence="1">Secreted</location>
    </subcellularLocation>
</comment>
<dbReference type="OrthoDB" id="9767239at2"/>
<evidence type="ECO:0000256" key="3">
    <source>
        <dbReference type="ARBA" id="ARBA00022651"/>
    </source>
</evidence>
<evidence type="ECO:0000256" key="5">
    <source>
        <dbReference type="ARBA" id="ARBA00022801"/>
    </source>
</evidence>
<evidence type="ECO:0000256" key="6">
    <source>
        <dbReference type="ARBA" id="ARBA00023277"/>
    </source>
</evidence>
<dbReference type="RefSeq" id="WP_109922807.1">
    <property type="nucleotide sequence ID" value="NZ_QGLF01000005.1"/>
</dbReference>
<dbReference type="GO" id="GO:0030600">
    <property type="term" value="F:feruloyl esterase activity"/>
    <property type="evidence" value="ECO:0007669"/>
    <property type="project" value="InterPro"/>
</dbReference>
<keyword evidence="2" id="KW-0964">Secreted</keyword>
<dbReference type="EMBL" id="QGLF01000005">
    <property type="protein sequence ID" value="PWR19123.1"/>
    <property type="molecule type" value="Genomic_DNA"/>
</dbReference>
<keyword evidence="7" id="KW-0624">Polysaccharide degradation</keyword>
<keyword evidence="10" id="KW-1185">Reference proteome</keyword>
<evidence type="ECO:0000313" key="9">
    <source>
        <dbReference type="EMBL" id="PWR19123.1"/>
    </source>
</evidence>
<evidence type="ECO:0000256" key="8">
    <source>
        <dbReference type="SAM" id="SignalP"/>
    </source>
</evidence>
<dbReference type="InterPro" id="IPR029058">
    <property type="entry name" value="AB_hydrolase_fold"/>
</dbReference>
<feature type="chain" id="PRO_5016447368" description="Polyhydroxybutyrate depolymerase" evidence="8">
    <location>
        <begin position="20"/>
        <end position="313"/>
    </location>
</feature>
<dbReference type="AlphaFoldDB" id="A0A317E186"/>
<evidence type="ECO:0000256" key="4">
    <source>
        <dbReference type="ARBA" id="ARBA00022729"/>
    </source>
</evidence>
<dbReference type="PANTHER" id="PTHR38050:SF2">
    <property type="entry name" value="FERULOYL ESTERASE C-RELATED"/>
    <property type="match status" value="1"/>
</dbReference>
<keyword evidence="4 8" id="KW-0732">Signal</keyword>
<evidence type="ECO:0008006" key="11">
    <source>
        <dbReference type="Google" id="ProtNLM"/>
    </source>
</evidence>
<dbReference type="GO" id="GO:0045493">
    <property type="term" value="P:xylan catabolic process"/>
    <property type="evidence" value="ECO:0007669"/>
    <property type="project" value="UniProtKB-KW"/>
</dbReference>
<organism evidence="9 10">
    <name type="scientific">Zavarzinia compransoris</name>
    <dbReference type="NCBI Taxonomy" id="1264899"/>
    <lineage>
        <taxon>Bacteria</taxon>
        <taxon>Pseudomonadati</taxon>
        <taxon>Pseudomonadota</taxon>
        <taxon>Alphaproteobacteria</taxon>
        <taxon>Rhodospirillales</taxon>
        <taxon>Zavarziniaceae</taxon>
        <taxon>Zavarzinia</taxon>
    </lineage>
</organism>
<dbReference type="InterPro" id="IPR043595">
    <property type="entry name" value="FaeB/C/D"/>
</dbReference>
<dbReference type="GO" id="GO:0005576">
    <property type="term" value="C:extracellular region"/>
    <property type="evidence" value="ECO:0007669"/>
    <property type="project" value="UniProtKB-SubCell"/>
</dbReference>
<comment type="caution">
    <text evidence="9">The sequence shown here is derived from an EMBL/GenBank/DDBJ whole genome shotgun (WGS) entry which is preliminary data.</text>
</comment>
<gene>
    <name evidence="9" type="ORF">DKG75_19395</name>
</gene>
<accession>A0A317E186</accession>
<reference evidence="10" key="1">
    <citation type="submission" date="2018-05" db="EMBL/GenBank/DDBJ databases">
        <title>Zavarzinia sp. HR-AS.</title>
        <authorList>
            <person name="Lee Y."/>
            <person name="Jeon C.O."/>
        </authorList>
    </citation>
    <scope>NUCLEOTIDE SEQUENCE [LARGE SCALE GENOMIC DNA]</scope>
    <source>
        <strain evidence="10">DSM 1231</strain>
    </source>
</reference>
<dbReference type="Proteomes" id="UP000246077">
    <property type="component" value="Unassembled WGS sequence"/>
</dbReference>